<evidence type="ECO:0000256" key="21">
    <source>
        <dbReference type="RuleBase" id="RU003938"/>
    </source>
</evidence>
<dbReference type="EC" id="2.7.7.41" evidence="7 21"/>
<evidence type="ECO:0000256" key="18">
    <source>
        <dbReference type="ARBA" id="ARBA00023209"/>
    </source>
</evidence>
<evidence type="ECO:0000256" key="19">
    <source>
        <dbReference type="ARBA" id="ARBA00023242"/>
    </source>
</evidence>
<dbReference type="Pfam" id="PF01148">
    <property type="entry name" value="CTP_transf_1"/>
    <property type="match status" value="1"/>
</dbReference>
<dbReference type="SMART" id="SM01019">
    <property type="entry name" value="B3"/>
    <property type="match status" value="2"/>
</dbReference>
<dbReference type="GO" id="GO:0005634">
    <property type="term" value="C:nucleus"/>
    <property type="evidence" value="ECO:0007669"/>
    <property type="project" value="UniProtKB-SubCell"/>
</dbReference>
<reference evidence="24 25" key="1">
    <citation type="submission" date="2020-10" db="EMBL/GenBank/DDBJ databases">
        <title>The Coptis chinensis genome and diversification of protoberbering-type alkaloids.</title>
        <authorList>
            <person name="Wang B."/>
            <person name="Shu S."/>
            <person name="Song C."/>
            <person name="Liu Y."/>
        </authorList>
    </citation>
    <scope>NUCLEOTIDE SEQUENCE [LARGE SCALE GENOMIC DNA]</scope>
    <source>
        <strain evidence="24">HL-2020</strain>
        <tissue evidence="24">Leaf</tissue>
    </source>
</reference>
<keyword evidence="13" id="KW-0805">Transcription regulation</keyword>
<evidence type="ECO:0000256" key="1">
    <source>
        <dbReference type="ARBA" id="ARBA00001698"/>
    </source>
</evidence>
<evidence type="ECO:0000256" key="15">
    <source>
        <dbReference type="ARBA" id="ARBA00023125"/>
    </source>
</evidence>
<evidence type="ECO:0000256" key="12">
    <source>
        <dbReference type="ARBA" id="ARBA00022989"/>
    </source>
</evidence>
<dbReference type="GO" id="GO:0005789">
    <property type="term" value="C:endoplasmic reticulum membrane"/>
    <property type="evidence" value="ECO:0007669"/>
    <property type="project" value="TreeGrafter"/>
</dbReference>
<comment type="pathway">
    <text evidence="5">Lipid metabolism.</text>
</comment>
<dbReference type="GO" id="GO:0004605">
    <property type="term" value="F:phosphatidate cytidylyltransferase activity"/>
    <property type="evidence" value="ECO:0007669"/>
    <property type="project" value="UniProtKB-EC"/>
</dbReference>
<evidence type="ECO:0000256" key="16">
    <source>
        <dbReference type="ARBA" id="ARBA00023136"/>
    </source>
</evidence>
<dbReference type="PROSITE" id="PS01315">
    <property type="entry name" value="CDS"/>
    <property type="match status" value="1"/>
</dbReference>
<keyword evidence="18" id="KW-0594">Phospholipid biosynthesis</keyword>
<evidence type="ECO:0000256" key="7">
    <source>
        <dbReference type="ARBA" id="ARBA00012487"/>
    </source>
</evidence>
<feature type="transmembrane region" description="Helical" evidence="22">
    <location>
        <begin position="246"/>
        <end position="264"/>
    </location>
</feature>
<feature type="domain" description="TF-B3" evidence="23">
    <location>
        <begin position="25"/>
        <end position="104"/>
    </location>
</feature>
<dbReference type="InterPro" id="IPR003340">
    <property type="entry name" value="B3_DNA-bd"/>
</dbReference>
<dbReference type="PANTHER" id="PTHR13773:SF8">
    <property type="entry name" value="PHOSPHATIDATE CYTIDYLYLTRANSFERASE, PHOTORECEPTOR-SPECIFIC"/>
    <property type="match status" value="1"/>
</dbReference>
<evidence type="ECO:0000313" key="25">
    <source>
        <dbReference type="Proteomes" id="UP000631114"/>
    </source>
</evidence>
<dbReference type="SUPFAM" id="SSF101936">
    <property type="entry name" value="DNA-binding pseudobarrel domain"/>
    <property type="match status" value="2"/>
</dbReference>
<comment type="subcellular location">
    <subcellularLocation>
        <location evidence="3">Membrane</location>
        <topology evidence="3">Multi-pass membrane protein</topology>
    </subcellularLocation>
    <subcellularLocation>
        <location evidence="2">Nucleus</location>
    </subcellularLocation>
</comment>
<feature type="transmembrane region" description="Helical" evidence="22">
    <location>
        <begin position="284"/>
        <end position="300"/>
    </location>
</feature>
<dbReference type="Pfam" id="PF02362">
    <property type="entry name" value="B3"/>
    <property type="match status" value="2"/>
</dbReference>
<protein>
    <recommendedName>
        <fullName evidence="7 21">Phosphatidate cytidylyltransferase</fullName>
        <ecNumber evidence="7 21">2.7.7.41</ecNumber>
    </recommendedName>
</protein>
<comment type="similarity">
    <text evidence="6 21">Belongs to the CDS family.</text>
</comment>
<dbReference type="InterPro" id="IPR015300">
    <property type="entry name" value="DNA-bd_pseudobarrel_sf"/>
</dbReference>
<evidence type="ECO:0000256" key="6">
    <source>
        <dbReference type="ARBA" id="ARBA00010185"/>
    </source>
</evidence>
<dbReference type="PANTHER" id="PTHR13773">
    <property type="entry name" value="PHOSPHATIDATE CYTIDYLYLTRANSFERASE"/>
    <property type="match status" value="1"/>
</dbReference>
<proteinExistence type="inferred from homology"/>
<keyword evidence="10 21" id="KW-0812">Transmembrane</keyword>
<evidence type="ECO:0000256" key="2">
    <source>
        <dbReference type="ARBA" id="ARBA00004123"/>
    </source>
</evidence>
<dbReference type="GO" id="GO:0016024">
    <property type="term" value="P:CDP-diacylglycerol biosynthetic process"/>
    <property type="evidence" value="ECO:0007669"/>
    <property type="project" value="UniProtKB-UniPathway"/>
</dbReference>
<dbReference type="CDD" id="cd10017">
    <property type="entry name" value="B3_DNA"/>
    <property type="match status" value="2"/>
</dbReference>
<evidence type="ECO:0000256" key="14">
    <source>
        <dbReference type="ARBA" id="ARBA00023098"/>
    </source>
</evidence>
<dbReference type="GO" id="GO:0003677">
    <property type="term" value="F:DNA binding"/>
    <property type="evidence" value="ECO:0007669"/>
    <property type="project" value="UniProtKB-KW"/>
</dbReference>
<comment type="catalytic activity">
    <reaction evidence="1 21">
        <text>a 1,2-diacyl-sn-glycero-3-phosphate + CTP + H(+) = a CDP-1,2-diacyl-sn-glycerol + diphosphate</text>
        <dbReference type="Rhea" id="RHEA:16229"/>
        <dbReference type="ChEBI" id="CHEBI:15378"/>
        <dbReference type="ChEBI" id="CHEBI:33019"/>
        <dbReference type="ChEBI" id="CHEBI:37563"/>
        <dbReference type="ChEBI" id="CHEBI:58332"/>
        <dbReference type="ChEBI" id="CHEBI:58608"/>
        <dbReference type="EC" id="2.7.7.41"/>
    </reaction>
</comment>
<keyword evidence="14" id="KW-0443">Lipid metabolism</keyword>
<keyword evidence="8" id="KW-0444">Lipid biosynthesis</keyword>
<keyword evidence="15" id="KW-0238">DNA-binding</keyword>
<dbReference type="AlphaFoldDB" id="A0A835I2Q9"/>
<comment type="caution">
    <text evidence="24">The sequence shown here is derived from an EMBL/GenBank/DDBJ whole genome shotgun (WGS) entry which is preliminary data.</text>
</comment>
<evidence type="ECO:0000256" key="4">
    <source>
        <dbReference type="ARBA" id="ARBA00005119"/>
    </source>
</evidence>
<evidence type="ECO:0000256" key="22">
    <source>
        <dbReference type="SAM" id="Phobius"/>
    </source>
</evidence>
<keyword evidence="25" id="KW-1185">Reference proteome</keyword>
<keyword evidence="16 22" id="KW-0472">Membrane</keyword>
<keyword evidence="12 22" id="KW-1133">Transmembrane helix</keyword>
<keyword evidence="19" id="KW-0539">Nucleus</keyword>
<evidence type="ECO:0000259" key="23">
    <source>
        <dbReference type="PROSITE" id="PS50863"/>
    </source>
</evidence>
<feature type="domain" description="TF-B3" evidence="23">
    <location>
        <begin position="156"/>
        <end position="261"/>
    </location>
</feature>
<evidence type="ECO:0000256" key="20">
    <source>
        <dbReference type="ARBA" id="ARBA00023264"/>
    </source>
</evidence>
<dbReference type="EMBL" id="JADFTS010000004">
    <property type="protein sequence ID" value="KAF9609017.1"/>
    <property type="molecule type" value="Genomic_DNA"/>
</dbReference>
<dbReference type="UniPathway" id="UPA00557">
    <property type="reaction ID" value="UER00614"/>
</dbReference>
<dbReference type="InterPro" id="IPR000374">
    <property type="entry name" value="PC_trans"/>
</dbReference>
<evidence type="ECO:0000313" key="24">
    <source>
        <dbReference type="EMBL" id="KAF9609017.1"/>
    </source>
</evidence>
<evidence type="ECO:0000256" key="8">
    <source>
        <dbReference type="ARBA" id="ARBA00022516"/>
    </source>
</evidence>
<evidence type="ECO:0000256" key="3">
    <source>
        <dbReference type="ARBA" id="ARBA00004141"/>
    </source>
</evidence>
<evidence type="ECO:0000256" key="11">
    <source>
        <dbReference type="ARBA" id="ARBA00022695"/>
    </source>
</evidence>
<accession>A0A835I2Q9</accession>
<evidence type="ECO:0000256" key="5">
    <source>
        <dbReference type="ARBA" id="ARBA00005189"/>
    </source>
</evidence>
<evidence type="ECO:0000256" key="9">
    <source>
        <dbReference type="ARBA" id="ARBA00022679"/>
    </source>
</evidence>
<dbReference type="Gene3D" id="2.40.330.10">
    <property type="entry name" value="DNA-binding pseudobarrel domain"/>
    <property type="match status" value="2"/>
</dbReference>
<name>A0A835I2Q9_9MAGN</name>
<keyword evidence="20" id="KW-1208">Phospholipid metabolism</keyword>
<dbReference type="PROSITE" id="PS50863">
    <property type="entry name" value="B3"/>
    <property type="match status" value="2"/>
</dbReference>
<keyword evidence="11 21" id="KW-0548">Nucleotidyltransferase</keyword>
<dbReference type="Proteomes" id="UP000631114">
    <property type="component" value="Unassembled WGS sequence"/>
</dbReference>
<keyword evidence="17" id="KW-0804">Transcription</keyword>
<sequence>MARITIRPSKPHFCKPIMPGCLQAISIPHAFFMKYLLLGEKLEDKAILRTRKCGNKPWSVTIRESCFEDGWEDFVRAHDLRIGDFLVFKHVGGLVFHVLMFDHTESERVYPSLDDQKMKKANTIEKMNNKMNEKVAKEFHGSKGKSSAKRVEDPPQFTVTLQPRHLNWQTLTVDQNFARENGLTNRRRMITLRDPKGKLWKVRLNHKESSGKVYFQSGWPEFRDGHKLKAEDGCTFKLVSKGFKNIVIEAMVVVIQIFMAKELFNLLRKAHDDRQLPGFRLLNWHFFFTAVLLVCGLILSRQHCYFRSILIQACERTYQISNGHLLFLIHCSWQTLWVIFSGLRVLERTYLLVGWLYCDPDPMFKPESYSLPGWPFEITCPPIRDYDFEVADCCYISLERGICTTSAMACFVLGSIQDRSLPFGGFFASGFKRAFKVKDFGDSIPGHGGIMDRMDCQMVMLFFAYIYHQSFIKSQNYSVEMIFDQILRNLTSEEQHNLYIKLGQDIRYRQLYIVREPIWLSH</sequence>
<dbReference type="InterPro" id="IPR016720">
    <property type="entry name" value="PC_Trfase_euk"/>
</dbReference>
<dbReference type="OrthoDB" id="1109907at2759"/>
<evidence type="ECO:0000256" key="17">
    <source>
        <dbReference type="ARBA" id="ARBA00023163"/>
    </source>
</evidence>
<comment type="pathway">
    <text evidence="4 21">Phospholipid metabolism; CDP-diacylglycerol biosynthesis; CDP-diacylglycerol from sn-glycerol 3-phosphate: step 3/3.</text>
</comment>
<evidence type="ECO:0000256" key="10">
    <source>
        <dbReference type="ARBA" id="ARBA00022692"/>
    </source>
</evidence>
<evidence type="ECO:0000256" key="13">
    <source>
        <dbReference type="ARBA" id="ARBA00023015"/>
    </source>
</evidence>
<organism evidence="24 25">
    <name type="scientific">Coptis chinensis</name>
    <dbReference type="NCBI Taxonomy" id="261450"/>
    <lineage>
        <taxon>Eukaryota</taxon>
        <taxon>Viridiplantae</taxon>
        <taxon>Streptophyta</taxon>
        <taxon>Embryophyta</taxon>
        <taxon>Tracheophyta</taxon>
        <taxon>Spermatophyta</taxon>
        <taxon>Magnoliopsida</taxon>
        <taxon>Ranunculales</taxon>
        <taxon>Ranunculaceae</taxon>
        <taxon>Coptidoideae</taxon>
        <taxon>Coptis</taxon>
    </lineage>
</organism>
<keyword evidence="9 21" id="KW-0808">Transferase</keyword>
<gene>
    <name evidence="24" type="ORF">IFM89_012356</name>
</gene>